<evidence type="ECO:0000313" key="3">
    <source>
        <dbReference type="EMBL" id="KAI9200585.1"/>
    </source>
</evidence>
<dbReference type="Proteomes" id="UP001064489">
    <property type="component" value="Chromosome 9"/>
</dbReference>
<keyword evidence="2" id="KW-1133">Transmembrane helix</keyword>
<keyword evidence="2" id="KW-0472">Membrane</keyword>
<protein>
    <submittedName>
        <fullName evidence="3">Uncharacterized protein</fullName>
    </submittedName>
</protein>
<feature type="region of interest" description="Disordered" evidence="1">
    <location>
        <begin position="81"/>
        <end position="151"/>
    </location>
</feature>
<evidence type="ECO:0000256" key="2">
    <source>
        <dbReference type="SAM" id="Phobius"/>
    </source>
</evidence>
<dbReference type="PANTHER" id="PTHR31650:SF38">
    <property type="entry name" value="O-ACYLTRANSFERASE WSD1-LIKE"/>
    <property type="match status" value="1"/>
</dbReference>
<feature type="transmembrane region" description="Helical" evidence="2">
    <location>
        <begin position="20"/>
        <end position="42"/>
    </location>
</feature>
<comment type="caution">
    <text evidence="3">The sequence shown here is derived from an EMBL/GenBank/DDBJ whole genome shotgun (WGS) entry which is preliminary data.</text>
</comment>
<organism evidence="3 4">
    <name type="scientific">Acer negundo</name>
    <name type="common">Box elder</name>
    <dbReference type="NCBI Taxonomy" id="4023"/>
    <lineage>
        <taxon>Eukaryota</taxon>
        <taxon>Viridiplantae</taxon>
        <taxon>Streptophyta</taxon>
        <taxon>Embryophyta</taxon>
        <taxon>Tracheophyta</taxon>
        <taxon>Spermatophyta</taxon>
        <taxon>Magnoliopsida</taxon>
        <taxon>eudicotyledons</taxon>
        <taxon>Gunneridae</taxon>
        <taxon>Pentapetalae</taxon>
        <taxon>rosids</taxon>
        <taxon>malvids</taxon>
        <taxon>Sapindales</taxon>
        <taxon>Sapindaceae</taxon>
        <taxon>Hippocastanoideae</taxon>
        <taxon>Acereae</taxon>
        <taxon>Acer</taxon>
    </lineage>
</organism>
<reference evidence="3" key="1">
    <citation type="journal article" date="2022" name="Plant J.">
        <title>Strategies of tolerance reflected in two North American maple genomes.</title>
        <authorList>
            <person name="McEvoy S.L."/>
            <person name="Sezen U.U."/>
            <person name="Trouern-Trend A."/>
            <person name="McMahon S.M."/>
            <person name="Schaberg P.G."/>
            <person name="Yang J."/>
            <person name="Wegrzyn J.L."/>
            <person name="Swenson N.G."/>
        </authorList>
    </citation>
    <scope>NUCLEOTIDE SEQUENCE</scope>
    <source>
        <strain evidence="3">91603</strain>
    </source>
</reference>
<gene>
    <name evidence="3" type="ORF">LWI28_010127</name>
</gene>
<proteinExistence type="predicted"/>
<keyword evidence="2" id="KW-0812">Transmembrane</keyword>
<dbReference type="PANTHER" id="PTHR31650">
    <property type="entry name" value="O-ACYLTRANSFERASE (WSD1-LIKE) FAMILY PROTEIN"/>
    <property type="match status" value="1"/>
</dbReference>
<dbReference type="GO" id="GO:0019432">
    <property type="term" value="P:triglyceride biosynthetic process"/>
    <property type="evidence" value="ECO:0007669"/>
    <property type="project" value="TreeGrafter"/>
</dbReference>
<dbReference type="AlphaFoldDB" id="A0AAD5JJ00"/>
<keyword evidence="4" id="KW-1185">Reference proteome</keyword>
<feature type="compositionally biased region" description="Basic and acidic residues" evidence="1">
    <location>
        <begin position="81"/>
        <end position="102"/>
    </location>
</feature>
<evidence type="ECO:0000313" key="4">
    <source>
        <dbReference type="Proteomes" id="UP001064489"/>
    </source>
</evidence>
<dbReference type="GO" id="GO:0005886">
    <property type="term" value="C:plasma membrane"/>
    <property type="evidence" value="ECO:0007669"/>
    <property type="project" value="TreeGrafter"/>
</dbReference>
<evidence type="ECO:0000256" key="1">
    <source>
        <dbReference type="SAM" id="MobiDB-lite"/>
    </source>
</evidence>
<dbReference type="GO" id="GO:0008374">
    <property type="term" value="F:O-acyltransferase activity"/>
    <property type="evidence" value="ECO:0007669"/>
    <property type="project" value="InterPro"/>
</dbReference>
<accession>A0AAD5JJ00</accession>
<reference evidence="3" key="2">
    <citation type="submission" date="2023-02" db="EMBL/GenBank/DDBJ databases">
        <authorList>
            <person name="Swenson N.G."/>
            <person name="Wegrzyn J.L."/>
            <person name="Mcevoy S.L."/>
        </authorList>
    </citation>
    <scope>NUCLEOTIDE SEQUENCE</scope>
    <source>
        <strain evidence="3">91603</strain>
        <tissue evidence="3">Leaf</tissue>
    </source>
</reference>
<sequence>MMKKANSSTKSSGGFLGNYFIKLWLVLVLDWNTFVDVLKLLATMSMFLKDTETPLKTGLGGSGATPRRFVHRMVSLDDVKIVKNARPSDREGPYSGPSDRDGAYSGANDTEGSDQEGGSRSPVRHQPFIEEGLPDEHHGRIPWGAPTASGR</sequence>
<dbReference type="InterPro" id="IPR045034">
    <property type="entry name" value="O-acyltransferase_WSD1-like"/>
</dbReference>
<name>A0AAD5JJ00_ACENE</name>
<dbReference type="EMBL" id="JAJSOW010000001">
    <property type="protein sequence ID" value="KAI9200585.1"/>
    <property type="molecule type" value="Genomic_DNA"/>
</dbReference>